<dbReference type="GO" id="GO:0016020">
    <property type="term" value="C:membrane"/>
    <property type="evidence" value="ECO:0007669"/>
    <property type="project" value="UniProtKB-SubCell"/>
</dbReference>
<comment type="caution">
    <text evidence="8">Lacks conserved residue(s) required for the propagation of feature annotation.</text>
</comment>
<evidence type="ECO:0000256" key="3">
    <source>
        <dbReference type="ARBA" id="ARBA00022692"/>
    </source>
</evidence>
<dbReference type="PANTHER" id="PTHR23137:SF36">
    <property type="entry name" value="VESICLE TRANSPORT PROTEIN SFT2C"/>
    <property type="match status" value="1"/>
</dbReference>
<evidence type="ECO:0000256" key="7">
    <source>
        <dbReference type="ARBA" id="ARBA00025800"/>
    </source>
</evidence>
<protein>
    <recommendedName>
        <fullName evidence="8">Vesicle transport protein</fullName>
    </recommendedName>
</protein>
<name>A0A2Z7AGH7_9LAMI</name>
<keyword evidence="6 8" id="KW-0472">Membrane</keyword>
<dbReference type="PANTHER" id="PTHR23137">
    <property type="entry name" value="VESICLE TRANSPORT PROTEIN-RELATED"/>
    <property type="match status" value="1"/>
</dbReference>
<reference evidence="10 11" key="1">
    <citation type="journal article" date="2015" name="Proc. Natl. Acad. Sci. U.S.A.">
        <title>The resurrection genome of Boea hygrometrica: A blueprint for survival of dehydration.</title>
        <authorList>
            <person name="Xiao L."/>
            <person name="Yang G."/>
            <person name="Zhang L."/>
            <person name="Yang X."/>
            <person name="Zhao S."/>
            <person name="Ji Z."/>
            <person name="Zhou Q."/>
            <person name="Hu M."/>
            <person name="Wang Y."/>
            <person name="Chen M."/>
            <person name="Xu Y."/>
            <person name="Jin H."/>
            <person name="Xiao X."/>
            <person name="Hu G."/>
            <person name="Bao F."/>
            <person name="Hu Y."/>
            <person name="Wan P."/>
            <person name="Li L."/>
            <person name="Deng X."/>
            <person name="Kuang T."/>
            <person name="Xiang C."/>
            <person name="Zhu J.K."/>
            <person name="Oliver M.J."/>
            <person name="He Y."/>
        </authorList>
    </citation>
    <scope>NUCLEOTIDE SEQUENCE [LARGE SCALE GENOMIC DNA]</scope>
    <source>
        <strain evidence="11">cv. XS01</strain>
    </source>
</reference>
<comment type="subcellular location">
    <subcellularLocation>
        <location evidence="1 8">Membrane</location>
        <topology evidence="1 8">Multi-pass membrane protein</topology>
    </subcellularLocation>
</comment>
<evidence type="ECO:0000256" key="9">
    <source>
        <dbReference type="SAM" id="MobiDB-lite"/>
    </source>
</evidence>
<accession>A0A2Z7AGH7</accession>
<organism evidence="10 11">
    <name type="scientific">Dorcoceras hygrometricum</name>
    <dbReference type="NCBI Taxonomy" id="472368"/>
    <lineage>
        <taxon>Eukaryota</taxon>
        <taxon>Viridiplantae</taxon>
        <taxon>Streptophyta</taxon>
        <taxon>Embryophyta</taxon>
        <taxon>Tracheophyta</taxon>
        <taxon>Spermatophyta</taxon>
        <taxon>Magnoliopsida</taxon>
        <taxon>eudicotyledons</taxon>
        <taxon>Gunneridae</taxon>
        <taxon>Pentapetalae</taxon>
        <taxon>asterids</taxon>
        <taxon>lamiids</taxon>
        <taxon>Lamiales</taxon>
        <taxon>Gesneriaceae</taxon>
        <taxon>Didymocarpoideae</taxon>
        <taxon>Trichosporeae</taxon>
        <taxon>Loxocarpinae</taxon>
        <taxon>Dorcoceras</taxon>
    </lineage>
</organism>
<dbReference type="GO" id="GO:0016192">
    <property type="term" value="P:vesicle-mediated transport"/>
    <property type="evidence" value="ECO:0007669"/>
    <property type="project" value="InterPro"/>
</dbReference>
<keyword evidence="4 8" id="KW-0653">Protein transport</keyword>
<evidence type="ECO:0000256" key="6">
    <source>
        <dbReference type="ARBA" id="ARBA00023136"/>
    </source>
</evidence>
<proteinExistence type="inferred from homology"/>
<feature type="transmembrane region" description="Helical" evidence="8">
    <location>
        <begin position="123"/>
        <end position="142"/>
    </location>
</feature>
<keyword evidence="11" id="KW-1185">Reference proteome</keyword>
<keyword evidence="3 8" id="KW-0812">Transmembrane</keyword>
<evidence type="ECO:0000313" key="11">
    <source>
        <dbReference type="Proteomes" id="UP000250235"/>
    </source>
</evidence>
<evidence type="ECO:0000256" key="8">
    <source>
        <dbReference type="RuleBase" id="RU363111"/>
    </source>
</evidence>
<feature type="transmembrane region" description="Helical" evidence="8">
    <location>
        <begin position="158"/>
        <end position="176"/>
    </location>
</feature>
<feature type="region of interest" description="Disordered" evidence="9">
    <location>
        <begin position="1"/>
        <end position="20"/>
    </location>
</feature>
<evidence type="ECO:0000256" key="5">
    <source>
        <dbReference type="ARBA" id="ARBA00022989"/>
    </source>
</evidence>
<keyword evidence="5 8" id="KW-1133">Transmembrane helix</keyword>
<dbReference type="AlphaFoldDB" id="A0A2Z7AGH7"/>
<dbReference type="GO" id="GO:0015031">
    <property type="term" value="P:protein transport"/>
    <property type="evidence" value="ECO:0007669"/>
    <property type="project" value="UniProtKB-KW"/>
</dbReference>
<dbReference type="Pfam" id="PF04178">
    <property type="entry name" value="Got1"/>
    <property type="match status" value="1"/>
</dbReference>
<dbReference type="Proteomes" id="UP000250235">
    <property type="component" value="Unassembled WGS sequence"/>
</dbReference>
<evidence type="ECO:0000256" key="4">
    <source>
        <dbReference type="ARBA" id="ARBA00022927"/>
    </source>
</evidence>
<dbReference type="InterPro" id="IPR007305">
    <property type="entry name" value="Vesicle_transpt_Got1/SFT2"/>
</dbReference>
<evidence type="ECO:0000313" key="10">
    <source>
        <dbReference type="EMBL" id="KZV20935.1"/>
    </source>
</evidence>
<evidence type="ECO:0000256" key="1">
    <source>
        <dbReference type="ARBA" id="ARBA00004141"/>
    </source>
</evidence>
<feature type="transmembrane region" description="Helical" evidence="8">
    <location>
        <begin position="92"/>
        <end position="117"/>
    </location>
</feature>
<gene>
    <name evidence="10" type="ORF">F511_08849</name>
</gene>
<evidence type="ECO:0000256" key="2">
    <source>
        <dbReference type="ARBA" id="ARBA00022448"/>
    </source>
</evidence>
<comment type="function">
    <text evidence="8">May be involved in fusion of retrograde transport vesicles derived from an endocytic compartment with the Golgi complex.</text>
</comment>
<sequence length="226" mass="24416">MQQTSPTWFTGGTTSETGQPTSSLLADWNAYTAASSKSEVYADVDSSFDIEAAMRTANDKVTGTFDVVSKGVRGLPRSFNSATSNVLNGKSLVYFGLFLVTGVFFIFISITLFLPVMVLKPQKFAICFTIGCAFIVGSLFALKGPKSQLQHMFSKERVSFTLGFVSSMVATVYASMVLHSYVLSGLFSVLQVIALSYYVISYFPGGSAGLKFLSSTLASSVLRCFR</sequence>
<dbReference type="GO" id="GO:0012505">
    <property type="term" value="C:endomembrane system"/>
    <property type="evidence" value="ECO:0007669"/>
    <property type="project" value="UniProtKB-ARBA"/>
</dbReference>
<keyword evidence="2 8" id="KW-0813">Transport</keyword>
<dbReference type="EMBL" id="KV015048">
    <property type="protein sequence ID" value="KZV20935.1"/>
    <property type="molecule type" value="Genomic_DNA"/>
</dbReference>
<comment type="similarity">
    <text evidence="7 8">Belongs to the SFT2 family.</text>
</comment>
<dbReference type="OrthoDB" id="660759at2759"/>
<dbReference type="InterPro" id="IPR011691">
    <property type="entry name" value="Vesicle_transpt_SFT2"/>
</dbReference>
<dbReference type="GO" id="GO:0005737">
    <property type="term" value="C:cytoplasm"/>
    <property type="evidence" value="ECO:0007669"/>
    <property type="project" value="UniProtKB-ARBA"/>
</dbReference>